<name>A0A420DJ89_9RHOB</name>
<dbReference type="AlphaFoldDB" id="A0A420DJ89"/>
<sequence>MLARDQALGANIPCNLLESVAHVVQSAAEEVTQMTALLNASQIKLGDYKLSATMEGTIMTLYVDPAKVSGLRTC</sequence>
<organism evidence="1 2">
    <name type="scientific">Sulfitobacter guttiformis</name>
    <dbReference type="NCBI Taxonomy" id="74349"/>
    <lineage>
        <taxon>Bacteria</taxon>
        <taxon>Pseudomonadati</taxon>
        <taxon>Pseudomonadota</taxon>
        <taxon>Alphaproteobacteria</taxon>
        <taxon>Rhodobacterales</taxon>
        <taxon>Roseobacteraceae</taxon>
        <taxon>Sulfitobacter</taxon>
    </lineage>
</organism>
<dbReference type="STRING" id="1443111.Z949_1099"/>
<dbReference type="Proteomes" id="UP000284407">
    <property type="component" value="Unassembled WGS sequence"/>
</dbReference>
<gene>
    <name evidence="1" type="ORF">C8N30_3384</name>
</gene>
<protein>
    <submittedName>
        <fullName evidence="1">Uncharacterized protein</fullName>
    </submittedName>
</protein>
<proteinExistence type="predicted"/>
<dbReference type="EMBL" id="RAQK01000002">
    <property type="protein sequence ID" value="RKE94264.1"/>
    <property type="molecule type" value="Genomic_DNA"/>
</dbReference>
<keyword evidence="2" id="KW-1185">Reference proteome</keyword>
<reference evidence="1 2" key="1">
    <citation type="submission" date="2018-09" db="EMBL/GenBank/DDBJ databases">
        <title>Genomic Encyclopedia of Archaeal and Bacterial Type Strains, Phase II (KMG-II): from individual species to whole genera.</title>
        <authorList>
            <person name="Goeker M."/>
        </authorList>
    </citation>
    <scope>NUCLEOTIDE SEQUENCE [LARGE SCALE GENOMIC DNA]</scope>
    <source>
        <strain evidence="1 2">DSM 11458</strain>
    </source>
</reference>
<accession>A0A420DJ89</accession>
<evidence type="ECO:0000313" key="1">
    <source>
        <dbReference type="EMBL" id="RKE94264.1"/>
    </source>
</evidence>
<comment type="caution">
    <text evidence="1">The sequence shown here is derived from an EMBL/GenBank/DDBJ whole genome shotgun (WGS) entry which is preliminary data.</text>
</comment>
<evidence type="ECO:0000313" key="2">
    <source>
        <dbReference type="Proteomes" id="UP000284407"/>
    </source>
</evidence>